<dbReference type="EMBL" id="KN817826">
    <property type="protein sequence ID" value="KJA12949.1"/>
    <property type="molecule type" value="Genomic_DNA"/>
</dbReference>
<accession>A0A0D2N174</accession>
<dbReference type="Proteomes" id="UP000054270">
    <property type="component" value="Unassembled WGS sequence"/>
</dbReference>
<feature type="region of interest" description="Disordered" evidence="1">
    <location>
        <begin position="82"/>
        <end position="103"/>
    </location>
</feature>
<evidence type="ECO:0000256" key="1">
    <source>
        <dbReference type="SAM" id="MobiDB-lite"/>
    </source>
</evidence>
<evidence type="ECO:0000313" key="3">
    <source>
        <dbReference type="Proteomes" id="UP000054270"/>
    </source>
</evidence>
<name>A0A0D2N174_HYPSF</name>
<organism evidence="2 3">
    <name type="scientific">Hypholoma sublateritium (strain FD-334 SS-4)</name>
    <dbReference type="NCBI Taxonomy" id="945553"/>
    <lineage>
        <taxon>Eukaryota</taxon>
        <taxon>Fungi</taxon>
        <taxon>Dikarya</taxon>
        <taxon>Basidiomycota</taxon>
        <taxon>Agaricomycotina</taxon>
        <taxon>Agaricomycetes</taxon>
        <taxon>Agaricomycetidae</taxon>
        <taxon>Agaricales</taxon>
        <taxon>Agaricineae</taxon>
        <taxon>Strophariaceae</taxon>
        <taxon>Hypholoma</taxon>
    </lineage>
</organism>
<gene>
    <name evidence="2" type="ORF">HYPSUDRAFT_209959</name>
</gene>
<proteinExistence type="predicted"/>
<feature type="region of interest" description="Disordered" evidence="1">
    <location>
        <begin position="205"/>
        <end position="224"/>
    </location>
</feature>
<keyword evidence="3" id="KW-1185">Reference proteome</keyword>
<reference evidence="3" key="1">
    <citation type="submission" date="2014-04" db="EMBL/GenBank/DDBJ databases">
        <title>Evolutionary Origins and Diversification of the Mycorrhizal Mutualists.</title>
        <authorList>
            <consortium name="DOE Joint Genome Institute"/>
            <consortium name="Mycorrhizal Genomics Consortium"/>
            <person name="Kohler A."/>
            <person name="Kuo A."/>
            <person name="Nagy L.G."/>
            <person name="Floudas D."/>
            <person name="Copeland A."/>
            <person name="Barry K.W."/>
            <person name="Cichocki N."/>
            <person name="Veneault-Fourrey C."/>
            <person name="LaButti K."/>
            <person name="Lindquist E.A."/>
            <person name="Lipzen A."/>
            <person name="Lundell T."/>
            <person name="Morin E."/>
            <person name="Murat C."/>
            <person name="Riley R."/>
            <person name="Ohm R."/>
            <person name="Sun H."/>
            <person name="Tunlid A."/>
            <person name="Henrissat B."/>
            <person name="Grigoriev I.V."/>
            <person name="Hibbett D.S."/>
            <person name="Martin F."/>
        </authorList>
    </citation>
    <scope>NUCLEOTIDE SEQUENCE [LARGE SCALE GENOMIC DNA]</scope>
    <source>
        <strain evidence="3">FD-334 SS-4</strain>
    </source>
</reference>
<evidence type="ECO:0000313" key="2">
    <source>
        <dbReference type="EMBL" id="KJA12949.1"/>
    </source>
</evidence>
<sequence>MEPQHVPIFCACSAETASAALVQRDDDDKCSPCAATLNSRIHTDDGPHDVAYVTRARVYEEVLCWARAACILPMGMGGHRRHAAQRSVPQPLSTPTPPPDAELQDGCFPDGGLDRPLLCCPHTPRLYTASISKAMDQLRATAVAVIRDALYALACFDISLLLLAIPSPTGLCISFGGFWLPSATLIPSHVAARWRRHTTSLPLAPDAALERQDGRSTPSAPDAEHWSRFSAAVLSKRAKSCMMKTASRQTLRRWPTRESHKNSPITTLALDHLSPTTARTTPASLVATLLDHLLITG</sequence>
<dbReference type="AlphaFoldDB" id="A0A0D2N174"/>
<protein>
    <submittedName>
        <fullName evidence="2">Uncharacterized protein</fullName>
    </submittedName>
</protein>